<accession>A0AB38YCV6</accession>
<dbReference type="FunFam" id="1.10.10.10:FF:000186">
    <property type="entry name" value="AsnC family transcriptional regulator"/>
    <property type="match status" value="1"/>
</dbReference>
<dbReference type="Pfam" id="PF13412">
    <property type="entry name" value="HTH_24"/>
    <property type="match status" value="1"/>
</dbReference>
<dbReference type="PANTHER" id="PTHR30154">
    <property type="entry name" value="LEUCINE-RESPONSIVE REGULATORY PROTEIN"/>
    <property type="match status" value="1"/>
</dbReference>
<proteinExistence type="predicted"/>
<dbReference type="SMART" id="SM00344">
    <property type="entry name" value="HTH_ASNC"/>
    <property type="match status" value="1"/>
</dbReference>
<organism evidence="5">
    <name type="scientific">Salinispirillum sp. LH 10-3-1</name>
    <dbReference type="NCBI Taxonomy" id="2952525"/>
    <lineage>
        <taxon>Bacteria</taxon>
        <taxon>Pseudomonadati</taxon>
        <taxon>Pseudomonadota</taxon>
        <taxon>Gammaproteobacteria</taxon>
        <taxon>Oceanospirillales</taxon>
        <taxon>Saccharospirillaceae</taxon>
        <taxon>Salinispirillum</taxon>
    </lineage>
</organism>
<dbReference type="GO" id="GO:0043200">
    <property type="term" value="P:response to amino acid"/>
    <property type="evidence" value="ECO:0007669"/>
    <property type="project" value="TreeGrafter"/>
</dbReference>
<dbReference type="Gene3D" id="3.30.70.920">
    <property type="match status" value="1"/>
</dbReference>
<name>A0AB38YCV6_9GAMM</name>
<gene>
    <name evidence="5" type="ORF">NFC81_10755</name>
</gene>
<evidence type="ECO:0000256" key="2">
    <source>
        <dbReference type="ARBA" id="ARBA00023125"/>
    </source>
</evidence>
<dbReference type="PROSITE" id="PS50956">
    <property type="entry name" value="HTH_ASNC_2"/>
    <property type="match status" value="1"/>
</dbReference>
<dbReference type="InterPro" id="IPR036390">
    <property type="entry name" value="WH_DNA-bd_sf"/>
</dbReference>
<dbReference type="GO" id="GO:0005829">
    <property type="term" value="C:cytosol"/>
    <property type="evidence" value="ECO:0007669"/>
    <property type="project" value="TreeGrafter"/>
</dbReference>
<dbReference type="InterPro" id="IPR011008">
    <property type="entry name" value="Dimeric_a/b-barrel"/>
</dbReference>
<dbReference type="CDD" id="cd00090">
    <property type="entry name" value="HTH_ARSR"/>
    <property type="match status" value="1"/>
</dbReference>
<dbReference type="Pfam" id="PF01037">
    <property type="entry name" value="AsnC_trans_reg"/>
    <property type="match status" value="1"/>
</dbReference>
<dbReference type="InterPro" id="IPR000485">
    <property type="entry name" value="AsnC-type_HTH_dom"/>
</dbReference>
<dbReference type="GO" id="GO:0006355">
    <property type="term" value="P:regulation of DNA-templated transcription"/>
    <property type="evidence" value="ECO:0007669"/>
    <property type="project" value="UniProtKB-ARBA"/>
</dbReference>
<dbReference type="RefSeq" id="WP_304994486.1">
    <property type="nucleotide sequence ID" value="NZ_CP101717.1"/>
</dbReference>
<evidence type="ECO:0000256" key="3">
    <source>
        <dbReference type="ARBA" id="ARBA00023163"/>
    </source>
</evidence>
<keyword evidence="1" id="KW-0805">Transcription regulation</keyword>
<dbReference type="InterPro" id="IPR036388">
    <property type="entry name" value="WH-like_DNA-bd_sf"/>
</dbReference>
<protein>
    <submittedName>
        <fullName evidence="5">Lrp/AsnC family transcriptional regulator</fullName>
    </submittedName>
</protein>
<evidence type="ECO:0000259" key="4">
    <source>
        <dbReference type="PROSITE" id="PS50956"/>
    </source>
</evidence>
<evidence type="ECO:0000256" key="1">
    <source>
        <dbReference type="ARBA" id="ARBA00023015"/>
    </source>
</evidence>
<feature type="domain" description="HTH asnC-type" evidence="4">
    <location>
        <begin position="6"/>
        <end position="67"/>
    </location>
</feature>
<dbReference type="InterPro" id="IPR011991">
    <property type="entry name" value="ArsR-like_HTH"/>
</dbReference>
<reference evidence="5" key="1">
    <citation type="submission" date="2022-07" db="EMBL/GenBank/DDBJ databases">
        <title>Complete genome sequence of Salinispirillum sp. LH10-3-1 capable of multiple carbohydrate inversion isolated from a soda lake.</title>
        <authorList>
            <person name="Liu J."/>
            <person name="Zhai Y."/>
            <person name="Zhang H."/>
            <person name="Yang H."/>
            <person name="Qu J."/>
            <person name="Li J."/>
        </authorList>
    </citation>
    <scope>NUCLEOTIDE SEQUENCE</scope>
    <source>
        <strain evidence="5">LH 10-3-1</strain>
    </source>
</reference>
<dbReference type="InterPro" id="IPR019888">
    <property type="entry name" value="Tscrpt_reg_AsnC-like"/>
</dbReference>
<keyword evidence="3" id="KW-0804">Transcription</keyword>
<sequence>MDGTNLDRIDRRLLDALQQDARLTTAELADQVGLSASPCARRIRRLEQVGIIARYRAQLNREKIGLGITIFVHVRLNQHQDALVEAFEEAVRGMPEVINCHTVSGSFDYLLQVVSADLPGYEQWVRRLQKLPMVNTVDSSFAIRAVKELGPLPL</sequence>
<keyword evidence="2" id="KW-0238">DNA-binding</keyword>
<dbReference type="GO" id="GO:0043565">
    <property type="term" value="F:sequence-specific DNA binding"/>
    <property type="evidence" value="ECO:0007669"/>
    <property type="project" value="InterPro"/>
</dbReference>
<dbReference type="InterPro" id="IPR019885">
    <property type="entry name" value="Tscrpt_reg_HTH_AsnC-type_CS"/>
</dbReference>
<dbReference type="PROSITE" id="PS00519">
    <property type="entry name" value="HTH_ASNC_1"/>
    <property type="match status" value="1"/>
</dbReference>
<dbReference type="Gene3D" id="1.10.10.10">
    <property type="entry name" value="Winged helix-like DNA-binding domain superfamily/Winged helix DNA-binding domain"/>
    <property type="match status" value="1"/>
</dbReference>
<evidence type="ECO:0000313" key="5">
    <source>
        <dbReference type="EMBL" id="WLD57198.1"/>
    </source>
</evidence>
<dbReference type="AlphaFoldDB" id="A0AB38YCV6"/>
<dbReference type="SUPFAM" id="SSF54909">
    <property type="entry name" value="Dimeric alpha+beta barrel"/>
    <property type="match status" value="1"/>
</dbReference>
<dbReference type="SUPFAM" id="SSF46785">
    <property type="entry name" value="Winged helix' DNA-binding domain"/>
    <property type="match status" value="1"/>
</dbReference>
<dbReference type="EMBL" id="CP101717">
    <property type="protein sequence ID" value="WLD57198.1"/>
    <property type="molecule type" value="Genomic_DNA"/>
</dbReference>
<dbReference type="PRINTS" id="PR00033">
    <property type="entry name" value="HTHASNC"/>
</dbReference>
<dbReference type="InterPro" id="IPR019887">
    <property type="entry name" value="Tscrpt_reg_AsnC/Lrp_C"/>
</dbReference>
<dbReference type="PANTHER" id="PTHR30154:SF34">
    <property type="entry name" value="TRANSCRIPTIONAL REGULATOR AZLB"/>
    <property type="match status" value="1"/>
</dbReference>